<keyword evidence="2" id="KW-1185">Reference proteome</keyword>
<organism evidence="1 2">
    <name type="scientific">Dacryopinax primogenitus (strain DJM 731)</name>
    <name type="common">Brown rot fungus</name>
    <dbReference type="NCBI Taxonomy" id="1858805"/>
    <lineage>
        <taxon>Eukaryota</taxon>
        <taxon>Fungi</taxon>
        <taxon>Dikarya</taxon>
        <taxon>Basidiomycota</taxon>
        <taxon>Agaricomycotina</taxon>
        <taxon>Dacrymycetes</taxon>
        <taxon>Dacrymycetales</taxon>
        <taxon>Dacrymycetaceae</taxon>
        <taxon>Dacryopinax</taxon>
    </lineage>
</organism>
<dbReference type="RefSeq" id="XP_040625026.1">
    <property type="nucleotide sequence ID" value="XM_040770682.1"/>
</dbReference>
<evidence type="ECO:0000313" key="1">
    <source>
        <dbReference type="EMBL" id="EJT98128.1"/>
    </source>
</evidence>
<dbReference type="InterPro" id="IPR011009">
    <property type="entry name" value="Kinase-like_dom_sf"/>
</dbReference>
<gene>
    <name evidence="1" type="ORF">DACRYDRAFT_118881</name>
</gene>
<protein>
    <recommendedName>
        <fullName evidence="3">Protein kinase domain-containing protein</fullName>
    </recommendedName>
</protein>
<dbReference type="HOGENOM" id="CLU_076393_0_0_1"/>
<proteinExistence type="predicted"/>
<dbReference type="OrthoDB" id="3261465at2759"/>
<dbReference type="GeneID" id="63685744"/>
<dbReference type="Proteomes" id="UP000030653">
    <property type="component" value="Unassembled WGS sequence"/>
</dbReference>
<evidence type="ECO:0000313" key="2">
    <source>
        <dbReference type="Proteomes" id="UP000030653"/>
    </source>
</evidence>
<dbReference type="EMBL" id="JH795874">
    <property type="protein sequence ID" value="EJT98128.1"/>
    <property type="molecule type" value="Genomic_DNA"/>
</dbReference>
<dbReference type="SUPFAM" id="SSF56112">
    <property type="entry name" value="Protein kinase-like (PK-like)"/>
    <property type="match status" value="1"/>
</dbReference>
<evidence type="ECO:0008006" key="3">
    <source>
        <dbReference type="Google" id="ProtNLM"/>
    </source>
</evidence>
<reference evidence="1 2" key="1">
    <citation type="journal article" date="2012" name="Science">
        <title>The Paleozoic origin of enzymatic lignin decomposition reconstructed from 31 fungal genomes.</title>
        <authorList>
            <person name="Floudas D."/>
            <person name="Binder M."/>
            <person name="Riley R."/>
            <person name="Barry K."/>
            <person name="Blanchette R.A."/>
            <person name="Henrissat B."/>
            <person name="Martinez A.T."/>
            <person name="Otillar R."/>
            <person name="Spatafora J.W."/>
            <person name="Yadav J.S."/>
            <person name="Aerts A."/>
            <person name="Benoit I."/>
            <person name="Boyd A."/>
            <person name="Carlson A."/>
            <person name="Copeland A."/>
            <person name="Coutinho P.M."/>
            <person name="de Vries R.P."/>
            <person name="Ferreira P."/>
            <person name="Findley K."/>
            <person name="Foster B."/>
            <person name="Gaskell J."/>
            <person name="Glotzer D."/>
            <person name="Gorecki P."/>
            <person name="Heitman J."/>
            <person name="Hesse C."/>
            <person name="Hori C."/>
            <person name="Igarashi K."/>
            <person name="Jurgens J.A."/>
            <person name="Kallen N."/>
            <person name="Kersten P."/>
            <person name="Kohler A."/>
            <person name="Kuees U."/>
            <person name="Kumar T.K.A."/>
            <person name="Kuo A."/>
            <person name="LaButti K."/>
            <person name="Larrondo L.F."/>
            <person name="Lindquist E."/>
            <person name="Ling A."/>
            <person name="Lombard V."/>
            <person name="Lucas S."/>
            <person name="Lundell T."/>
            <person name="Martin R."/>
            <person name="McLaughlin D.J."/>
            <person name="Morgenstern I."/>
            <person name="Morin E."/>
            <person name="Murat C."/>
            <person name="Nagy L.G."/>
            <person name="Nolan M."/>
            <person name="Ohm R.A."/>
            <person name="Patyshakuliyeva A."/>
            <person name="Rokas A."/>
            <person name="Ruiz-Duenas F.J."/>
            <person name="Sabat G."/>
            <person name="Salamov A."/>
            <person name="Samejima M."/>
            <person name="Schmutz J."/>
            <person name="Slot J.C."/>
            <person name="St John F."/>
            <person name="Stenlid J."/>
            <person name="Sun H."/>
            <person name="Sun S."/>
            <person name="Syed K."/>
            <person name="Tsang A."/>
            <person name="Wiebenga A."/>
            <person name="Young D."/>
            <person name="Pisabarro A."/>
            <person name="Eastwood D.C."/>
            <person name="Martin F."/>
            <person name="Cullen D."/>
            <person name="Grigoriev I.V."/>
            <person name="Hibbett D.S."/>
        </authorList>
    </citation>
    <scope>NUCLEOTIDE SEQUENCE [LARGE SCALE GENOMIC DNA]</scope>
    <source>
        <strain evidence="1 2">DJM-731 SS1</strain>
    </source>
</reference>
<name>M5FR79_DACPD</name>
<dbReference type="STRING" id="1858805.M5FR79"/>
<sequence>MGKDRWAQVWLASVHVPGISELHQIAVKLLQEAFCPHSEDDDDEDDEEGPSLCTPAGICRNEAWAFAQLRPLQGLLLPHSYGFYHFQLPCGQTVIGHVMEYVEGNTLKRDYQGMIDGSFYSAEHQRESHVSVVQLAFSGYCLHLCGVHHGDISPNNGLQVPGKPPFFVFLDFALATTDSYIMFGNMDGAGLFRCFKELELGETFCPWLEDAIVKGEPWADLLLGGLSTLRQLKGEIPSSESSYQARAMWLKKSQDEKRENKMC</sequence>
<dbReference type="AlphaFoldDB" id="M5FR79"/>
<accession>M5FR79</accession>